<keyword evidence="3" id="KW-1185">Reference proteome</keyword>
<dbReference type="RefSeq" id="WP_345711347.1">
    <property type="nucleotide sequence ID" value="NZ_BAABIL010000132.1"/>
</dbReference>
<gene>
    <name evidence="2" type="ORF">GCM10023225_10630</name>
</gene>
<accession>A0ABP9HGN7</accession>
<sequence length="460" mass="49222">MRPSFRGAFTLLGLAVTAALTAGCTDETAPNSTDPTATSIASGVDCVAVREACETVNIDGRTYRYSLTSGDGAQQFRGGSKSVVLFDLGGPGKALFGTGEATYIASQWQGPERLLFLEEPWVTQEVTGNCAESLRLFYRGLHDATSLPASKVAEACRLQERGKWGWSPSNYRGVVEAILEKEKLDLVGVVGASFGAPRVRALMETLNVEWAIFNSPAPYGLDGDEYVDSRAAAAVQVAQEACHECKEPNGVERLIDSTQVALRESPIELETRTPLLTSTDVAAATIGSAYLSKGDRAEFISELARFGPKGADLVAEISDSTLLRFGAEDMSPAILAYFDEVCRSYAPWESVDGRDDSVAGTLGRLHAPCRSVTTTGPHSTQQRGEVVVPTCLIYSESDGVTPPQFVMPWRHSLGSEGTVLLESESGHASLDMTLRCYRTLVLDQEGESLNSSAGAGRVLD</sequence>
<feature type="chain" id="PRO_5047162593" description="TAP-like protein" evidence="1">
    <location>
        <begin position="23"/>
        <end position="460"/>
    </location>
</feature>
<dbReference type="SUPFAM" id="SSF53474">
    <property type="entry name" value="alpha/beta-Hydrolases"/>
    <property type="match status" value="1"/>
</dbReference>
<comment type="caution">
    <text evidence="2">The sequence shown here is derived from an EMBL/GenBank/DDBJ whole genome shotgun (WGS) entry which is preliminary data.</text>
</comment>
<keyword evidence="1" id="KW-0732">Signal</keyword>
<evidence type="ECO:0000313" key="2">
    <source>
        <dbReference type="EMBL" id="GAA4970496.1"/>
    </source>
</evidence>
<dbReference type="Gene3D" id="3.40.50.1820">
    <property type="entry name" value="alpha/beta hydrolase"/>
    <property type="match status" value="1"/>
</dbReference>
<evidence type="ECO:0008006" key="4">
    <source>
        <dbReference type="Google" id="ProtNLM"/>
    </source>
</evidence>
<proteinExistence type="predicted"/>
<dbReference type="PROSITE" id="PS51257">
    <property type="entry name" value="PROKAR_LIPOPROTEIN"/>
    <property type="match status" value="1"/>
</dbReference>
<evidence type="ECO:0000256" key="1">
    <source>
        <dbReference type="SAM" id="SignalP"/>
    </source>
</evidence>
<protein>
    <recommendedName>
        <fullName evidence="4">TAP-like protein</fullName>
    </recommendedName>
</protein>
<dbReference type="EMBL" id="BAABIL010000132">
    <property type="protein sequence ID" value="GAA4970496.1"/>
    <property type="molecule type" value="Genomic_DNA"/>
</dbReference>
<dbReference type="Proteomes" id="UP001501195">
    <property type="component" value="Unassembled WGS sequence"/>
</dbReference>
<evidence type="ECO:0000313" key="3">
    <source>
        <dbReference type="Proteomes" id="UP001501195"/>
    </source>
</evidence>
<name>A0ABP9HGN7_9ACTN</name>
<feature type="signal peptide" evidence="1">
    <location>
        <begin position="1"/>
        <end position="22"/>
    </location>
</feature>
<dbReference type="InterPro" id="IPR029058">
    <property type="entry name" value="AB_hydrolase_fold"/>
</dbReference>
<organism evidence="2 3">
    <name type="scientific">Kineococcus glutinatus</name>
    <dbReference type="NCBI Taxonomy" id="1070872"/>
    <lineage>
        <taxon>Bacteria</taxon>
        <taxon>Bacillati</taxon>
        <taxon>Actinomycetota</taxon>
        <taxon>Actinomycetes</taxon>
        <taxon>Kineosporiales</taxon>
        <taxon>Kineosporiaceae</taxon>
        <taxon>Kineococcus</taxon>
    </lineage>
</organism>
<reference evidence="3" key="1">
    <citation type="journal article" date="2019" name="Int. J. Syst. Evol. Microbiol.">
        <title>The Global Catalogue of Microorganisms (GCM) 10K type strain sequencing project: providing services to taxonomists for standard genome sequencing and annotation.</title>
        <authorList>
            <consortium name="The Broad Institute Genomics Platform"/>
            <consortium name="The Broad Institute Genome Sequencing Center for Infectious Disease"/>
            <person name="Wu L."/>
            <person name="Ma J."/>
        </authorList>
    </citation>
    <scope>NUCLEOTIDE SEQUENCE [LARGE SCALE GENOMIC DNA]</scope>
    <source>
        <strain evidence="3">JCM 18126</strain>
    </source>
</reference>